<dbReference type="HOGENOM" id="CLU_982232_0_0_10"/>
<accession>I3YKV6</accession>
<feature type="domain" description="Nucleoside phosphorylase" evidence="2">
    <location>
        <begin position="26"/>
        <end position="70"/>
    </location>
</feature>
<dbReference type="SUPFAM" id="SSF53167">
    <property type="entry name" value="Purine and uridine phosphorylases"/>
    <property type="match status" value="2"/>
</dbReference>
<dbReference type="RefSeq" id="WP_014775198.1">
    <property type="nucleotide sequence ID" value="NC_018011.1"/>
</dbReference>
<sequence length="283" mass="30343">MKRIFIFPTIEEAKAFILTQPRDPVFVAGVGAAEIAAATIRAVKARKPQLVVLAGIAGAYDRSLQRGEVVEVVTERIAGIPERYAREYETSGPDLGLPLAAGVTVNRSGDGLRETGREQEFREQEFREQEFREQEQEFRETGFEIPEPETKSGDAVSAPAGQALQPAGERADSPEQTSDMQSSIEKTSGTDGQNALPVIGDTNDTDGQGSLPGIDSTDGQSALPEIENMEGAAFFAVCEALGVACCQIRAVSNYVGEPFDRWAGGLAVENLTATLTQIFGNDE</sequence>
<name>I3YKV6_ALIFI</name>
<evidence type="ECO:0000256" key="1">
    <source>
        <dbReference type="SAM" id="MobiDB-lite"/>
    </source>
</evidence>
<gene>
    <name evidence="3" type="ordered locus">Alfi_1276</name>
</gene>
<evidence type="ECO:0000313" key="4">
    <source>
        <dbReference type="Proteomes" id="UP000006052"/>
    </source>
</evidence>
<reference evidence="4" key="1">
    <citation type="journal article" date="2013" name="Stand. Genomic Sci.">
        <title>Complete genome sequence of the bile-resistant pigment-producing anaerobe Alistipes finegoldii type strain (AHN2437(T)).</title>
        <authorList>
            <person name="Mavromatis K."/>
            <person name="Stackebrandt E."/>
            <person name="Munk C."/>
            <person name="Lapidus A."/>
            <person name="Nolan M."/>
            <person name="Lucas S."/>
            <person name="Hammon N."/>
            <person name="Deshpande S."/>
            <person name="Cheng J.F."/>
            <person name="Tapia R."/>
            <person name="Goodwin L.A."/>
            <person name="Pitluck S."/>
            <person name="Liolios K."/>
            <person name="Pagani I."/>
            <person name="Ivanova N."/>
            <person name="Mikhailova N."/>
            <person name="Huntemann M."/>
            <person name="Pati A."/>
            <person name="Chen A."/>
            <person name="Palaniappan K."/>
            <person name="Land M."/>
            <person name="Hauser L."/>
            <person name="Rohde M."/>
            <person name="Gronow S."/>
            <person name="Goker M."/>
            <person name="Detter J.C."/>
            <person name="Bristow J."/>
            <person name="Eisen J.A."/>
            <person name="Markowitz V."/>
            <person name="Hugenholtz P."/>
            <person name="Kyrpides N.C."/>
            <person name="Klenk H.P."/>
            <person name="Woyke T."/>
        </authorList>
    </citation>
    <scope>NUCLEOTIDE SEQUENCE</scope>
    <source>
        <strain evidence="4">DSM 17242 / JCM 16770 / AHN 2437 / CCUG 46020 / CIP 107999</strain>
    </source>
</reference>
<feature type="domain" description="Nucleoside phosphorylase" evidence="2">
    <location>
        <begin position="228"/>
        <end position="276"/>
    </location>
</feature>
<dbReference type="KEGG" id="afd:Alfi_1276"/>
<dbReference type="STRING" id="679935.Alfi_1276"/>
<feature type="region of interest" description="Disordered" evidence="1">
    <location>
        <begin position="106"/>
        <end position="221"/>
    </location>
</feature>
<dbReference type="EMBL" id="CP003274">
    <property type="protein sequence ID" value="AFL77624.1"/>
    <property type="molecule type" value="Genomic_DNA"/>
</dbReference>
<evidence type="ECO:0000259" key="2">
    <source>
        <dbReference type="Pfam" id="PF01048"/>
    </source>
</evidence>
<organism evidence="3 4">
    <name type="scientific">Alistipes finegoldii (strain DSM 17242 / JCM 16770 / CCUG 46020 / CIP 107999 / KCTC 15236 / AHN 2437)</name>
    <dbReference type="NCBI Taxonomy" id="679935"/>
    <lineage>
        <taxon>Bacteria</taxon>
        <taxon>Pseudomonadati</taxon>
        <taxon>Bacteroidota</taxon>
        <taxon>Bacteroidia</taxon>
        <taxon>Bacteroidales</taxon>
        <taxon>Rikenellaceae</taxon>
        <taxon>Alistipes</taxon>
    </lineage>
</organism>
<dbReference type="InterPro" id="IPR035994">
    <property type="entry name" value="Nucleoside_phosphorylase_sf"/>
</dbReference>
<dbReference type="GO" id="GO:0009116">
    <property type="term" value="P:nucleoside metabolic process"/>
    <property type="evidence" value="ECO:0007669"/>
    <property type="project" value="InterPro"/>
</dbReference>
<protein>
    <submittedName>
        <fullName evidence="3">Phosphorylase superfamily</fullName>
    </submittedName>
</protein>
<dbReference type="Gene3D" id="3.40.50.1580">
    <property type="entry name" value="Nucleoside phosphorylase domain"/>
    <property type="match status" value="1"/>
</dbReference>
<feature type="compositionally biased region" description="Basic and acidic residues" evidence="1">
    <location>
        <begin position="110"/>
        <end position="152"/>
    </location>
</feature>
<proteinExistence type="predicted"/>
<dbReference type="Pfam" id="PF01048">
    <property type="entry name" value="PNP_UDP_1"/>
    <property type="match status" value="2"/>
</dbReference>
<dbReference type="Proteomes" id="UP000006052">
    <property type="component" value="Chromosome"/>
</dbReference>
<feature type="compositionally biased region" description="Polar residues" evidence="1">
    <location>
        <begin position="174"/>
        <end position="193"/>
    </location>
</feature>
<evidence type="ECO:0000313" key="3">
    <source>
        <dbReference type="EMBL" id="AFL77624.1"/>
    </source>
</evidence>
<dbReference type="AlphaFoldDB" id="I3YKV6"/>
<dbReference type="GO" id="GO:0003824">
    <property type="term" value="F:catalytic activity"/>
    <property type="evidence" value="ECO:0007669"/>
    <property type="project" value="InterPro"/>
</dbReference>
<dbReference type="PATRIC" id="fig|679935.3.peg.1218"/>
<dbReference type="InterPro" id="IPR000845">
    <property type="entry name" value="Nucleoside_phosphorylase_d"/>
</dbReference>